<organism evidence="6 7">
    <name type="scientific">Novosphingobium fluoreni</name>
    <dbReference type="NCBI Taxonomy" id="1391222"/>
    <lineage>
        <taxon>Bacteria</taxon>
        <taxon>Pseudomonadati</taxon>
        <taxon>Pseudomonadota</taxon>
        <taxon>Alphaproteobacteria</taxon>
        <taxon>Sphingomonadales</taxon>
        <taxon>Sphingomonadaceae</taxon>
        <taxon>Novosphingobium</taxon>
    </lineage>
</organism>
<dbReference type="AlphaFoldDB" id="A0A7W6BY99"/>
<dbReference type="SUPFAM" id="SSF64518">
    <property type="entry name" value="Phase 1 flagellin"/>
    <property type="match status" value="1"/>
</dbReference>
<evidence type="ECO:0000256" key="3">
    <source>
        <dbReference type="ARBA" id="ARBA00005709"/>
    </source>
</evidence>
<protein>
    <submittedName>
        <fullName evidence="6">Flagellar hook-associated protein 3 FlgL</fullName>
    </submittedName>
</protein>
<accession>A0A7W6BY99</accession>
<keyword evidence="4" id="KW-0975">Bacterial flagellum</keyword>
<evidence type="ECO:0000256" key="2">
    <source>
        <dbReference type="ARBA" id="ARBA00004613"/>
    </source>
</evidence>
<dbReference type="EMBL" id="JACIDY010000001">
    <property type="protein sequence ID" value="MBB3939052.1"/>
    <property type="molecule type" value="Genomic_DNA"/>
</dbReference>
<dbReference type="GO" id="GO:0009424">
    <property type="term" value="C:bacterial-type flagellum hook"/>
    <property type="evidence" value="ECO:0007669"/>
    <property type="project" value="InterPro"/>
</dbReference>
<dbReference type="Proteomes" id="UP000561459">
    <property type="component" value="Unassembled WGS sequence"/>
</dbReference>
<gene>
    <name evidence="6" type="ORF">GGR39_000681</name>
</gene>
<dbReference type="GO" id="GO:0005198">
    <property type="term" value="F:structural molecule activity"/>
    <property type="evidence" value="ECO:0007669"/>
    <property type="project" value="InterPro"/>
</dbReference>
<dbReference type="GO" id="GO:0071973">
    <property type="term" value="P:bacterial-type flagellum-dependent cell motility"/>
    <property type="evidence" value="ECO:0007669"/>
    <property type="project" value="InterPro"/>
</dbReference>
<comment type="similarity">
    <text evidence="3">Belongs to the bacterial flagellin family.</text>
</comment>
<dbReference type="RefSeq" id="WP_183615844.1">
    <property type="nucleotide sequence ID" value="NZ_JACIDY010000001.1"/>
</dbReference>
<dbReference type="NCBIfam" id="TIGR02550">
    <property type="entry name" value="flagell_flgL"/>
    <property type="match status" value="1"/>
</dbReference>
<evidence type="ECO:0000256" key="1">
    <source>
        <dbReference type="ARBA" id="ARBA00004365"/>
    </source>
</evidence>
<keyword evidence="7" id="KW-1185">Reference proteome</keyword>
<comment type="subcellular location">
    <subcellularLocation>
        <location evidence="1">Bacterial flagellum</location>
    </subcellularLocation>
    <subcellularLocation>
        <location evidence="2">Secreted</location>
    </subcellularLocation>
</comment>
<feature type="domain" description="Flagellin N-terminal" evidence="5">
    <location>
        <begin position="12"/>
        <end position="142"/>
    </location>
</feature>
<dbReference type="PANTHER" id="PTHR42792">
    <property type="entry name" value="FLAGELLIN"/>
    <property type="match status" value="1"/>
</dbReference>
<dbReference type="InterPro" id="IPR001029">
    <property type="entry name" value="Flagellin_N"/>
</dbReference>
<keyword evidence="6" id="KW-0282">Flagellum</keyword>
<evidence type="ECO:0000256" key="4">
    <source>
        <dbReference type="ARBA" id="ARBA00023143"/>
    </source>
</evidence>
<sequence length="307" mass="32133">MTIFSTNSTSAFYDRARGDMTSLRKQTEALQAQISSGNRLTRSSDDPVAASRLRSLARADTLSKIDTANANRATADLNIADATMSDITTAISRAKELATQAANGTLSDTQRASIGKEMAAIHDTLFSLANTQDSNGKPLFGGDDATSAYTLDASGNATYTGTARSAEVSLGQGQTVTRSLTGPEFLNFKVGGVDTNLMATVKTLADALNAGTGDLAGAARGSLDALSAGLDSVTTAQTVVGSRLAWLDMTTERATRMAETRASEEQDVGGADFANSVARLQQMMTVLEASQASFTKLSQLSLFNQLR</sequence>
<dbReference type="InterPro" id="IPR001492">
    <property type="entry name" value="Flagellin"/>
</dbReference>
<dbReference type="InterPro" id="IPR013384">
    <property type="entry name" value="Flagell_FlgL"/>
</dbReference>
<evidence type="ECO:0000313" key="7">
    <source>
        <dbReference type="Proteomes" id="UP000561459"/>
    </source>
</evidence>
<keyword evidence="6" id="KW-0966">Cell projection</keyword>
<keyword evidence="6" id="KW-0969">Cilium</keyword>
<evidence type="ECO:0000313" key="6">
    <source>
        <dbReference type="EMBL" id="MBB3939052.1"/>
    </source>
</evidence>
<dbReference type="Pfam" id="PF00669">
    <property type="entry name" value="Flagellin_N"/>
    <property type="match status" value="1"/>
</dbReference>
<evidence type="ECO:0000259" key="5">
    <source>
        <dbReference type="Pfam" id="PF00669"/>
    </source>
</evidence>
<reference evidence="6 7" key="1">
    <citation type="submission" date="2020-08" db="EMBL/GenBank/DDBJ databases">
        <title>Genomic Encyclopedia of Type Strains, Phase IV (KMG-IV): sequencing the most valuable type-strain genomes for metagenomic binning, comparative biology and taxonomic classification.</title>
        <authorList>
            <person name="Goeker M."/>
        </authorList>
    </citation>
    <scope>NUCLEOTIDE SEQUENCE [LARGE SCALE GENOMIC DNA]</scope>
    <source>
        <strain evidence="6 7">DSM 27568</strain>
    </source>
</reference>
<name>A0A7W6BY99_9SPHN</name>
<comment type="caution">
    <text evidence="6">The sequence shown here is derived from an EMBL/GenBank/DDBJ whole genome shotgun (WGS) entry which is preliminary data.</text>
</comment>
<dbReference type="PANTHER" id="PTHR42792:SF1">
    <property type="entry name" value="FLAGELLAR HOOK-ASSOCIATED PROTEIN 3"/>
    <property type="match status" value="1"/>
</dbReference>
<dbReference type="Gene3D" id="1.20.1330.10">
    <property type="entry name" value="f41 fragment of flagellin, N-terminal domain"/>
    <property type="match status" value="1"/>
</dbReference>
<proteinExistence type="inferred from homology"/>
<dbReference type="GO" id="GO:0005576">
    <property type="term" value="C:extracellular region"/>
    <property type="evidence" value="ECO:0007669"/>
    <property type="project" value="UniProtKB-SubCell"/>
</dbReference>